<comment type="caution">
    <text evidence="6">The sequence shown here is derived from an EMBL/GenBank/DDBJ whole genome shotgun (WGS) entry which is preliminary data.</text>
</comment>
<dbReference type="EMBL" id="JAAAHW010006421">
    <property type="protein sequence ID" value="KAF9961312.1"/>
    <property type="molecule type" value="Genomic_DNA"/>
</dbReference>
<organism evidence="6 7">
    <name type="scientific">Modicella reniformis</name>
    <dbReference type="NCBI Taxonomy" id="1440133"/>
    <lineage>
        <taxon>Eukaryota</taxon>
        <taxon>Fungi</taxon>
        <taxon>Fungi incertae sedis</taxon>
        <taxon>Mucoromycota</taxon>
        <taxon>Mortierellomycotina</taxon>
        <taxon>Mortierellomycetes</taxon>
        <taxon>Mortierellales</taxon>
        <taxon>Mortierellaceae</taxon>
        <taxon>Modicella</taxon>
    </lineage>
</organism>
<dbReference type="OrthoDB" id="655030at2759"/>
<dbReference type="AlphaFoldDB" id="A0A9P6J472"/>
<keyword evidence="3" id="KW-0274">FAD</keyword>
<evidence type="ECO:0000259" key="5">
    <source>
        <dbReference type="Pfam" id="PF01494"/>
    </source>
</evidence>
<dbReference type="PRINTS" id="PR00420">
    <property type="entry name" value="RNGMNOXGNASE"/>
</dbReference>
<dbReference type="Pfam" id="PF01494">
    <property type="entry name" value="FAD_binding_3"/>
    <property type="match status" value="1"/>
</dbReference>
<evidence type="ECO:0000256" key="3">
    <source>
        <dbReference type="ARBA" id="ARBA00022827"/>
    </source>
</evidence>
<keyword evidence="7" id="KW-1185">Reference proteome</keyword>
<keyword evidence="2" id="KW-0285">Flavoprotein</keyword>
<evidence type="ECO:0000256" key="1">
    <source>
        <dbReference type="ARBA" id="ARBA00007992"/>
    </source>
</evidence>
<evidence type="ECO:0000313" key="7">
    <source>
        <dbReference type="Proteomes" id="UP000749646"/>
    </source>
</evidence>
<feature type="domain" description="FAD-binding" evidence="5">
    <location>
        <begin position="5"/>
        <end position="176"/>
    </location>
</feature>
<comment type="similarity">
    <text evidence="1">Belongs to the paxM FAD-dependent monooxygenase family.</text>
</comment>
<dbReference type="InterPro" id="IPR002938">
    <property type="entry name" value="FAD-bd"/>
</dbReference>
<protein>
    <recommendedName>
        <fullName evidence="5">FAD-binding domain-containing protein</fullName>
    </recommendedName>
</protein>
<proteinExistence type="inferred from homology"/>
<accession>A0A9P6J472</accession>
<dbReference type="GO" id="GO:0004497">
    <property type="term" value="F:monooxygenase activity"/>
    <property type="evidence" value="ECO:0007669"/>
    <property type="project" value="InterPro"/>
</dbReference>
<dbReference type="Gene3D" id="3.50.50.60">
    <property type="entry name" value="FAD/NAD(P)-binding domain"/>
    <property type="match status" value="1"/>
</dbReference>
<name>A0A9P6J472_9FUNG</name>
<dbReference type="InterPro" id="IPR050562">
    <property type="entry name" value="FAD_mOase_fung"/>
</dbReference>
<evidence type="ECO:0000256" key="4">
    <source>
        <dbReference type="ARBA" id="ARBA00023002"/>
    </source>
</evidence>
<evidence type="ECO:0000313" key="6">
    <source>
        <dbReference type="EMBL" id="KAF9961312.1"/>
    </source>
</evidence>
<dbReference type="PANTHER" id="PTHR47356">
    <property type="entry name" value="FAD-DEPENDENT MONOOXYGENASE ASQG-RELATED"/>
    <property type="match status" value="1"/>
</dbReference>
<dbReference type="PANTHER" id="PTHR47356:SF2">
    <property type="entry name" value="FAD-BINDING DOMAIN-CONTAINING PROTEIN-RELATED"/>
    <property type="match status" value="1"/>
</dbReference>
<dbReference type="SUPFAM" id="SSF51905">
    <property type="entry name" value="FAD/NAD(P)-binding domain"/>
    <property type="match status" value="1"/>
</dbReference>
<reference evidence="6" key="1">
    <citation type="journal article" date="2020" name="Fungal Divers.">
        <title>Resolving the Mortierellaceae phylogeny through synthesis of multi-gene phylogenetics and phylogenomics.</title>
        <authorList>
            <person name="Vandepol N."/>
            <person name="Liber J."/>
            <person name="Desiro A."/>
            <person name="Na H."/>
            <person name="Kennedy M."/>
            <person name="Barry K."/>
            <person name="Grigoriev I.V."/>
            <person name="Miller A.N."/>
            <person name="O'Donnell K."/>
            <person name="Stajich J.E."/>
            <person name="Bonito G."/>
        </authorList>
    </citation>
    <scope>NUCLEOTIDE SEQUENCE</scope>
    <source>
        <strain evidence="6">MES-2147</strain>
    </source>
</reference>
<evidence type="ECO:0000256" key="2">
    <source>
        <dbReference type="ARBA" id="ARBA00022630"/>
    </source>
</evidence>
<keyword evidence="4" id="KW-0560">Oxidoreductase</keyword>
<dbReference type="Proteomes" id="UP000749646">
    <property type="component" value="Unassembled WGS sequence"/>
</dbReference>
<gene>
    <name evidence="6" type="ORF">BGZ65_010952</name>
</gene>
<dbReference type="InterPro" id="IPR036188">
    <property type="entry name" value="FAD/NAD-bd_sf"/>
</dbReference>
<sequence length="468" mass="52234">MDSPKVIIAGAGLGGLTMALLLEKAGIDYKVLERSHVVRPLGSATGLGFNIMPLCEQLGILEDMKTISNVVEGTTIFKENMEVIREVKLKDSKALSGYDSLIMSRIDLHALLLSRVPKKKIFMGKKVLSILQDEHKVTVKTSDGLSYDADILIGADGAYSAVRQNLYKQLTKEGQLPQSDSEQLKVCHCSVLGTTSSLDPKKFPKLKDNFSHCDTIIGTNRLETWRYFTIPNNRVCWRIDIQIDADSYDESNKVDNAEYAPESCGMIPDECRSFPLPINGTMGDLIDATPKESISRVVLEEKIFTTWHHTRTVLIGDACHKMLPNFGRAGRRYDTDEYLKAYLGALNAMMDAVALANALYEMPSASLKDTNAAFEEYYENRFPSMAGELAASQQMSKVMAGQSRMDSITRHVMLKYLPKYFQEKNFEYDASERPQATFIPRIEDRGTLPASAKKESQKYAGLMEAKAI</sequence>
<dbReference type="GO" id="GO:0071949">
    <property type="term" value="F:FAD binding"/>
    <property type="evidence" value="ECO:0007669"/>
    <property type="project" value="InterPro"/>
</dbReference>